<sequence>MEHQKSLPIDRVDAEMLNGDLMEAFRQALEKNPAVDLLSVVGTRYLSAHRVGQYKGLSEASRLNFKTVFRLETEVRAHPEINLRDAFPAEYDRLYRWANPSEKCESLEMSTTTQQTEQPRDWLRDTVEPINTAKIIYTLSAQASELLHHHLETDGSSESAPLAAALKDLILKSDRIFELSIRTGAQLGWDLTEYHNLEYLAKNTPDLPIPKPHGLIMLGSVGAMFMSYFPGVTLKEVWPRLSHQGKLSIQKQLSDIFSRLRSLRQEDGKELGGVRGEGVKDYRIMEIFSYKGITTARGFDELQFSAKHRASPCYVNLLRSFLDEDNKSLQGSVFTHGDLKKCNIMVEEDPEDTDAYVVSGIIDWEDGGFYPEYYESTTLSNGQSIMSDDDWYLYTPHCISPLRSPVRWLVDRLWGNLLWSWRTDIVR</sequence>
<dbReference type="EMBL" id="JAPQKH010000003">
    <property type="protein sequence ID" value="KAJ5109278.1"/>
    <property type="molecule type" value="Genomic_DNA"/>
</dbReference>
<dbReference type="AlphaFoldDB" id="A0A9W9FZK1"/>
<gene>
    <name evidence="2" type="ORF">N7456_005953</name>
</gene>
<evidence type="ECO:0000313" key="3">
    <source>
        <dbReference type="Proteomes" id="UP001149165"/>
    </source>
</evidence>
<dbReference type="SUPFAM" id="SSF56112">
    <property type="entry name" value="Protein kinase-like (PK-like)"/>
    <property type="match status" value="1"/>
</dbReference>
<dbReference type="InterPro" id="IPR051678">
    <property type="entry name" value="AGP_Transferase"/>
</dbReference>
<dbReference type="Gene3D" id="3.90.1200.10">
    <property type="match status" value="1"/>
</dbReference>
<dbReference type="PANTHER" id="PTHR21310:SF58">
    <property type="entry name" value="AMINOGLYCOSIDE PHOSPHOTRANSFERASE DOMAIN-CONTAINING PROTEIN"/>
    <property type="match status" value="1"/>
</dbReference>
<reference evidence="2" key="2">
    <citation type="journal article" date="2023" name="IMA Fungus">
        <title>Comparative genomic study of the Penicillium genus elucidates a diverse pangenome and 15 lateral gene transfer events.</title>
        <authorList>
            <person name="Petersen C."/>
            <person name="Sorensen T."/>
            <person name="Nielsen M.R."/>
            <person name="Sondergaard T.E."/>
            <person name="Sorensen J.L."/>
            <person name="Fitzpatrick D.A."/>
            <person name="Frisvad J.C."/>
            <person name="Nielsen K.L."/>
        </authorList>
    </citation>
    <scope>NUCLEOTIDE SEQUENCE</scope>
    <source>
        <strain evidence="2">IBT 30069</strain>
    </source>
</reference>
<accession>A0A9W9FZK1</accession>
<dbReference type="InterPro" id="IPR002575">
    <property type="entry name" value="Aminoglycoside_PTrfase"/>
</dbReference>
<proteinExistence type="predicted"/>
<comment type="caution">
    <text evidence="2">The sequence shown here is derived from an EMBL/GenBank/DDBJ whole genome shotgun (WGS) entry which is preliminary data.</text>
</comment>
<dbReference type="PANTHER" id="PTHR21310">
    <property type="entry name" value="AMINOGLYCOSIDE PHOSPHOTRANSFERASE-RELATED-RELATED"/>
    <property type="match status" value="1"/>
</dbReference>
<dbReference type="CDD" id="cd05120">
    <property type="entry name" value="APH_ChoK_like"/>
    <property type="match status" value="1"/>
</dbReference>
<protein>
    <recommendedName>
        <fullName evidence="1">Aminoglycoside phosphotransferase domain-containing protein</fullName>
    </recommendedName>
</protein>
<feature type="domain" description="Aminoglycoside phosphotransferase" evidence="1">
    <location>
        <begin position="193"/>
        <end position="377"/>
    </location>
</feature>
<dbReference type="OrthoDB" id="2906425at2759"/>
<evidence type="ECO:0000259" key="1">
    <source>
        <dbReference type="Pfam" id="PF01636"/>
    </source>
</evidence>
<evidence type="ECO:0000313" key="2">
    <source>
        <dbReference type="EMBL" id="KAJ5109278.1"/>
    </source>
</evidence>
<name>A0A9W9FZK1_9EURO</name>
<keyword evidence="3" id="KW-1185">Reference proteome</keyword>
<reference evidence="2" key="1">
    <citation type="submission" date="2022-11" db="EMBL/GenBank/DDBJ databases">
        <authorList>
            <person name="Petersen C."/>
        </authorList>
    </citation>
    <scope>NUCLEOTIDE SEQUENCE</scope>
    <source>
        <strain evidence="2">IBT 30069</strain>
    </source>
</reference>
<dbReference type="InterPro" id="IPR011009">
    <property type="entry name" value="Kinase-like_dom_sf"/>
</dbReference>
<dbReference type="Proteomes" id="UP001149165">
    <property type="component" value="Unassembled WGS sequence"/>
</dbReference>
<dbReference type="Pfam" id="PF01636">
    <property type="entry name" value="APH"/>
    <property type="match status" value="1"/>
</dbReference>
<organism evidence="2 3">
    <name type="scientific">Penicillium angulare</name>
    <dbReference type="NCBI Taxonomy" id="116970"/>
    <lineage>
        <taxon>Eukaryota</taxon>
        <taxon>Fungi</taxon>
        <taxon>Dikarya</taxon>
        <taxon>Ascomycota</taxon>
        <taxon>Pezizomycotina</taxon>
        <taxon>Eurotiomycetes</taxon>
        <taxon>Eurotiomycetidae</taxon>
        <taxon>Eurotiales</taxon>
        <taxon>Aspergillaceae</taxon>
        <taxon>Penicillium</taxon>
    </lineage>
</organism>